<keyword evidence="4" id="KW-0929">Antimicrobial</keyword>
<keyword evidence="12" id="KW-1185">Reference proteome</keyword>
<evidence type="ECO:0000256" key="3">
    <source>
        <dbReference type="ARBA" id="ARBA00022525"/>
    </source>
</evidence>
<keyword evidence="8" id="KW-0044">Antibiotic</keyword>
<evidence type="ECO:0000313" key="12">
    <source>
        <dbReference type="Proteomes" id="UP001233172"/>
    </source>
</evidence>
<comment type="similarity">
    <text evidence="2">Belongs to the insect defense protein family.</text>
</comment>
<name>A0AAD8CCQ9_BIOPF</name>
<feature type="chain" id="PRO_5042042600" evidence="9">
    <location>
        <begin position="17"/>
        <end position="196"/>
    </location>
</feature>
<feature type="signal peptide" evidence="9">
    <location>
        <begin position="1"/>
        <end position="16"/>
    </location>
</feature>
<dbReference type="InterPro" id="IPR051237">
    <property type="entry name" value="Ferric-chelate_Red/DefProt"/>
</dbReference>
<dbReference type="PANTHER" id="PTHR45828">
    <property type="entry name" value="CYTOCHROME B561/FERRIC REDUCTASE TRANSMEMBRANE"/>
    <property type="match status" value="1"/>
</dbReference>
<feature type="domain" description="Reelin" evidence="10">
    <location>
        <begin position="20"/>
        <end position="184"/>
    </location>
</feature>
<comment type="caution">
    <text evidence="11">The sequence shown here is derived from an EMBL/GenBank/DDBJ whole genome shotgun (WGS) entry which is preliminary data.</text>
</comment>
<evidence type="ECO:0000256" key="4">
    <source>
        <dbReference type="ARBA" id="ARBA00022529"/>
    </source>
</evidence>
<evidence type="ECO:0000256" key="9">
    <source>
        <dbReference type="SAM" id="SignalP"/>
    </source>
</evidence>
<dbReference type="GO" id="GO:0045087">
    <property type="term" value="P:innate immune response"/>
    <property type="evidence" value="ECO:0007669"/>
    <property type="project" value="UniProtKB-KW"/>
</dbReference>
<dbReference type="InterPro" id="IPR002861">
    <property type="entry name" value="Reeler_dom"/>
</dbReference>
<dbReference type="AlphaFoldDB" id="A0AAD8CCQ9"/>
<protein>
    <submittedName>
        <fullName evidence="11">Ferric-chelate reductase 1</fullName>
    </submittedName>
</protein>
<evidence type="ECO:0000256" key="8">
    <source>
        <dbReference type="ARBA" id="ARBA00023022"/>
    </source>
</evidence>
<dbReference type="GO" id="GO:0042742">
    <property type="term" value="P:defense response to bacterium"/>
    <property type="evidence" value="ECO:0007669"/>
    <property type="project" value="UniProtKB-KW"/>
</dbReference>
<evidence type="ECO:0000256" key="1">
    <source>
        <dbReference type="ARBA" id="ARBA00004613"/>
    </source>
</evidence>
<dbReference type="Pfam" id="PF02014">
    <property type="entry name" value="Reeler"/>
    <property type="match status" value="1"/>
</dbReference>
<dbReference type="Gene3D" id="2.60.40.4060">
    <property type="entry name" value="Reeler domain"/>
    <property type="match status" value="1"/>
</dbReference>
<comment type="subcellular location">
    <subcellularLocation>
        <location evidence="1">Secreted</location>
    </subcellularLocation>
</comment>
<organism evidence="11 12">
    <name type="scientific">Biomphalaria pfeifferi</name>
    <name type="common">Bloodfluke planorb</name>
    <name type="synonym">Freshwater snail</name>
    <dbReference type="NCBI Taxonomy" id="112525"/>
    <lineage>
        <taxon>Eukaryota</taxon>
        <taxon>Metazoa</taxon>
        <taxon>Spiralia</taxon>
        <taxon>Lophotrochozoa</taxon>
        <taxon>Mollusca</taxon>
        <taxon>Gastropoda</taxon>
        <taxon>Heterobranchia</taxon>
        <taxon>Euthyneura</taxon>
        <taxon>Panpulmonata</taxon>
        <taxon>Hygrophila</taxon>
        <taxon>Lymnaeoidea</taxon>
        <taxon>Planorbidae</taxon>
        <taxon>Biomphalaria</taxon>
    </lineage>
</organism>
<evidence type="ECO:0000259" key="10">
    <source>
        <dbReference type="PROSITE" id="PS51019"/>
    </source>
</evidence>
<sequence>MFPVLISVLLVVACHGYPDGAPDTPEMCNTLRPTHYIIKETSSSGQWQPTALKPLNYSLHVDRTSVYPGEEVQIMIKADQMYFEGFILQARRASNTLDYSMKYGTFKPHDEDAKLICNDAGITHTQHFHWKNITFSWIAPQNLKENVKFVATVVKGYKTYFMNVESDVVKVSGTSAVGISTLILLLASAINIAHLV</sequence>
<dbReference type="GO" id="GO:0016020">
    <property type="term" value="C:membrane"/>
    <property type="evidence" value="ECO:0007669"/>
    <property type="project" value="TreeGrafter"/>
</dbReference>
<dbReference type="PANTHER" id="PTHR45828:SF9">
    <property type="entry name" value="CELL WALL INTEGRITY AND STRESS RESPONSE COMPONENT 4-LIKE-RELATED"/>
    <property type="match status" value="1"/>
</dbReference>
<reference evidence="11" key="1">
    <citation type="journal article" date="2023" name="PLoS Negl. Trop. Dis.">
        <title>A genome sequence for Biomphalaria pfeifferi, the major vector snail for the human-infecting parasite Schistosoma mansoni.</title>
        <authorList>
            <person name="Bu L."/>
            <person name="Lu L."/>
            <person name="Laidemitt M.R."/>
            <person name="Zhang S.M."/>
            <person name="Mutuku M."/>
            <person name="Mkoji G."/>
            <person name="Steinauer M."/>
            <person name="Loker E.S."/>
        </authorList>
    </citation>
    <scope>NUCLEOTIDE SEQUENCE</scope>
    <source>
        <strain evidence="11">KasaAsao</strain>
    </source>
</reference>
<keyword evidence="7" id="KW-0391">Immunity</keyword>
<dbReference type="GO" id="GO:0005576">
    <property type="term" value="C:extracellular region"/>
    <property type="evidence" value="ECO:0007669"/>
    <property type="project" value="UniProtKB-SubCell"/>
</dbReference>
<evidence type="ECO:0000256" key="6">
    <source>
        <dbReference type="ARBA" id="ARBA00022729"/>
    </source>
</evidence>
<reference evidence="11" key="2">
    <citation type="submission" date="2023-04" db="EMBL/GenBank/DDBJ databases">
        <authorList>
            <person name="Bu L."/>
            <person name="Lu L."/>
            <person name="Laidemitt M.R."/>
            <person name="Zhang S.M."/>
            <person name="Mutuku M."/>
            <person name="Mkoji G."/>
            <person name="Steinauer M."/>
            <person name="Loker E.S."/>
        </authorList>
    </citation>
    <scope>NUCLEOTIDE SEQUENCE</scope>
    <source>
        <strain evidence="11">KasaAsao</strain>
        <tissue evidence="11">Whole Snail</tissue>
    </source>
</reference>
<dbReference type="CDD" id="cd08544">
    <property type="entry name" value="Reeler"/>
    <property type="match status" value="1"/>
</dbReference>
<accession>A0AAD8CCQ9</accession>
<proteinExistence type="inferred from homology"/>
<evidence type="ECO:0000256" key="7">
    <source>
        <dbReference type="ARBA" id="ARBA00022859"/>
    </source>
</evidence>
<keyword evidence="5" id="KW-0399">Innate immunity</keyword>
<dbReference type="InterPro" id="IPR042307">
    <property type="entry name" value="Reeler_sf"/>
</dbReference>
<dbReference type="PROSITE" id="PS51019">
    <property type="entry name" value="REELIN"/>
    <property type="match status" value="1"/>
</dbReference>
<dbReference type="EMBL" id="JASAOG010000002">
    <property type="protein sequence ID" value="KAK0069789.1"/>
    <property type="molecule type" value="Genomic_DNA"/>
</dbReference>
<keyword evidence="3" id="KW-0964">Secreted</keyword>
<evidence type="ECO:0000256" key="2">
    <source>
        <dbReference type="ARBA" id="ARBA00008501"/>
    </source>
</evidence>
<keyword evidence="6 9" id="KW-0732">Signal</keyword>
<gene>
    <name evidence="11" type="ORF">Bpfe_000966</name>
</gene>
<evidence type="ECO:0000313" key="11">
    <source>
        <dbReference type="EMBL" id="KAK0069789.1"/>
    </source>
</evidence>
<evidence type="ECO:0000256" key="5">
    <source>
        <dbReference type="ARBA" id="ARBA00022588"/>
    </source>
</evidence>
<dbReference type="Proteomes" id="UP001233172">
    <property type="component" value="Unassembled WGS sequence"/>
</dbReference>